<accession>A0A835II94</accession>
<keyword evidence="4" id="KW-0539">Nucleus</keyword>
<dbReference type="InterPro" id="IPR045871">
    <property type="entry name" value="AHP1-5/YPD1"/>
</dbReference>
<comment type="domain">
    <text evidence="6">Histidine-containing phosphotransfer domain (HPt) contains an active histidine that mediates the phosphotransfer.</text>
</comment>
<dbReference type="GO" id="GO:0000160">
    <property type="term" value="P:phosphorelay signal transduction system"/>
    <property type="evidence" value="ECO:0007669"/>
    <property type="project" value="UniProtKB-UniRule"/>
</dbReference>
<dbReference type="EMBL" id="JADFTS010000002">
    <property type="protein sequence ID" value="KAF9618276.1"/>
    <property type="molecule type" value="Genomic_DNA"/>
</dbReference>
<keyword evidence="3 6" id="KW-0902">Two-component regulatory system</keyword>
<comment type="caution">
    <text evidence="8">The sequence shown here is derived from an EMBL/GenBank/DDBJ whole genome shotgun (WGS) entry which is preliminary data.</text>
</comment>
<gene>
    <name evidence="8" type="ORF">IFM89_000911</name>
</gene>
<dbReference type="PROSITE" id="PS50894">
    <property type="entry name" value="HPT"/>
    <property type="match status" value="1"/>
</dbReference>
<evidence type="ECO:0000313" key="8">
    <source>
        <dbReference type="EMBL" id="KAF9618276.1"/>
    </source>
</evidence>
<evidence type="ECO:0000256" key="3">
    <source>
        <dbReference type="ARBA" id="ARBA00023012"/>
    </source>
</evidence>
<evidence type="ECO:0000256" key="1">
    <source>
        <dbReference type="ARBA" id="ARBA00022490"/>
    </source>
</evidence>
<dbReference type="OrthoDB" id="1673781at2759"/>
<reference evidence="8 9" key="1">
    <citation type="submission" date="2020-10" db="EMBL/GenBank/DDBJ databases">
        <title>The Coptis chinensis genome and diversification of protoberbering-type alkaloids.</title>
        <authorList>
            <person name="Wang B."/>
            <person name="Shu S."/>
            <person name="Song C."/>
            <person name="Liu Y."/>
        </authorList>
    </citation>
    <scope>NUCLEOTIDE SEQUENCE [LARGE SCALE GENOMIC DNA]</scope>
    <source>
        <strain evidence="8">HL-2020</strain>
        <tissue evidence="8">Leaf</tissue>
    </source>
</reference>
<sequence>MNVEQLKSRFKGHYDFMVAEKFLDEQFSQLQQLQDESTPDFAFEVVSLFFEDCQKIFHDLDRALEQPMVDFKTVDNNVHTLKGSSSSIGAARVTHVCIAFRSFCDEHNLEGCLRSMQELKRETALVKNQFEILFKLEQQLLAAGGSITLPVKPSPQSNDHPWFM</sequence>
<dbReference type="GO" id="GO:0009927">
    <property type="term" value="F:histidine phosphotransfer kinase activity"/>
    <property type="evidence" value="ECO:0007669"/>
    <property type="project" value="UniProtKB-UniRule"/>
</dbReference>
<dbReference type="PANTHER" id="PTHR28242:SF52">
    <property type="entry name" value="PHOSPHORELAY INTERMEDIATE PROTEIN YPD1"/>
    <property type="match status" value="1"/>
</dbReference>
<organism evidence="8 9">
    <name type="scientific">Coptis chinensis</name>
    <dbReference type="NCBI Taxonomy" id="261450"/>
    <lineage>
        <taxon>Eukaryota</taxon>
        <taxon>Viridiplantae</taxon>
        <taxon>Streptophyta</taxon>
        <taxon>Embryophyta</taxon>
        <taxon>Tracheophyta</taxon>
        <taxon>Spermatophyta</taxon>
        <taxon>Magnoliopsida</taxon>
        <taxon>Ranunculales</taxon>
        <taxon>Ranunculaceae</taxon>
        <taxon>Coptidoideae</taxon>
        <taxon>Coptis</taxon>
    </lineage>
</organism>
<comment type="function">
    <text evidence="6">Functions as a two-component phosphorelay mediators between cytokinin sensor histidine kinases and response regulators (B-type ARRs). Plays an important role in propagating cytokinin signal transduction.</text>
</comment>
<evidence type="ECO:0000256" key="6">
    <source>
        <dbReference type="RuleBase" id="RU369004"/>
    </source>
</evidence>
<dbReference type="PANTHER" id="PTHR28242">
    <property type="entry name" value="PHOSPHORELAY INTERMEDIATE PROTEIN YPD1"/>
    <property type="match status" value="1"/>
</dbReference>
<evidence type="ECO:0000313" key="9">
    <source>
        <dbReference type="Proteomes" id="UP000631114"/>
    </source>
</evidence>
<dbReference type="FunFam" id="1.20.120.160:FF:000001">
    <property type="entry name" value="Histidine-containing phosphotransfer protein 1"/>
    <property type="match status" value="1"/>
</dbReference>
<evidence type="ECO:0000256" key="2">
    <source>
        <dbReference type="ARBA" id="ARBA00022864"/>
    </source>
</evidence>
<dbReference type="GO" id="GO:0009736">
    <property type="term" value="P:cytokinin-activated signaling pathway"/>
    <property type="evidence" value="ECO:0007669"/>
    <property type="project" value="UniProtKB-KW"/>
</dbReference>
<dbReference type="AlphaFoldDB" id="A0A835II94"/>
<keyword evidence="1" id="KW-0963">Cytoplasm</keyword>
<feature type="modified residue" description="Phosphohistidine" evidence="5">
    <location>
        <position position="79"/>
    </location>
</feature>
<dbReference type="GO" id="GO:0005829">
    <property type="term" value="C:cytosol"/>
    <property type="evidence" value="ECO:0007669"/>
    <property type="project" value="UniProtKB-SubCell"/>
</dbReference>
<evidence type="ECO:0000256" key="4">
    <source>
        <dbReference type="ARBA" id="ARBA00023242"/>
    </source>
</evidence>
<feature type="domain" description="HPt" evidence="7">
    <location>
        <begin position="38"/>
        <end position="143"/>
    </location>
</feature>
<dbReference type="InterPro" id="IPR036641">
    <property type="entry name" value="HPT_dom_sf"/>
</dbReference>
<keyword evidence="5" id="KW-0597">Phosphoprotein</keyword>
<dbReference type="CDD" id="cd00088">
    <property type="entry name" value="HPT"/>
    <property type="match status" value="1"/>
</dbReference>
<dbReference type="SUPFAM" id="SSF47226">
    <property type="entry name" value="Histidine-containing phosphotransfer domain, HPT domain"/>
    <property type="match status" value="1"/>
</dbReference>
<comment type="subcellular location">
    <subcellularLocation>
        <location evidence="6">Cytoplasm</location>
        <location evidence="6">Cytosol</location>
    </subcellularLocation>
    <subcellularLocation>
        <location evidence="6">Nucleus</location>
    </subcellularLocation>
</comment>
<keyword evidence="2 6" id="KW-0932">Cytokinin signaling pathway</keyword>
<dbReference type="Pfam" id="PF01627">
    <property type="entry name" value="Hpt"/>
    <property type="match status" value="1"/>
</dbReference>
<dbReference type="GO" id="GO:0005634">
    <property type="term" value="C:nucleus"/>
    <property type="evidence" value="ECO:0007669"/>
    <property type="project" value="UniProtKB-SubCell"/>
</dbReference>
<evidence type="ECO:0000259" key="7">
    <source>
        <dbReference type="PROSITE" id="PS50894"/>
    </source>
</evidence>
<evidence type="ECO:0000256" key="5">
    <source>
        <dbReference type="PROSITE-ProRule" id="PRU00110"/>
    </source>
</evidence>
<dbReference type="Proteomes" id="UP000631114">
    <property type="component" value="Unassembled WGS sequence"/>
</dbReference>
<proteinExistence type="predicted"/>
<dbReference type="GO" id="GO:0043424">
    <property type="term" value="F:protein histidine kinase binding"/>
    <property type="evidence" value="ECO:0007669"/>
    <property type="project" value="UniProtKB-UniRule"/>
</dbReference>
<dbReference type="Gene3D" id="1.20.120.160">
    <property type="entry name" value="HPT domain"/>
    <property type="match status" value="1"/>
</dbReference>
<dbReference type="InterPro" id="IPR008207">
    <property type="entry name" value="Sig_transdc_His_kin_Hpt_dom"/>
</dbReference>
<protein>
    <recommendedName>
        <fullName evidence="6">Histidine-containing phosphotransfer protein</fullName>
    </recommendedName>
</protein>
<name>A0A835II94_9MAGN</name>
<keyword evidence="9" id="KW-1185">Reference proteome</keyword>